<keyword evidence="4 5" id="KW-0732">Signal</keyword>
<evidence type="ECO:0000256" key="4">
    <source>
        <dbReference type="ARBA" id="ARBA00022729"/>
    </source>
</evidence>
<dbReference type="InterPro" id="IPR002491">
    <property type="entry name" value="ABC_transptr_periplasmic_BD"/>
</dbReference>
<proteinExistence type="inferred from homology"/>
<dbReference type="InterPro" id="IPR051313">
    <property type="entry name" value="Bact_iron-sidero_bind"/>
</dbReference>
<feature type="signal peptide" evidence="5">
    <location>
        <begin position="1"/>
        <end position="19"/>
    </location>
</feature>
<dbReference type="SUPFAM" id="SSF53807">
    <property type="entry name" value="Helical backbone' metal receptor"/>
    <property type="match status" value="1"/>
</dbReference>
<gene>
    <name evidence="7" type="ORF">ACFO0C_37340</name>
</gene>
<dbReference type="RefSeq" id="WP_378071502.1">
    <property type="nucleotide sequence ID" value="NZ_JBHSBL010000024.1"/>
</dbReference>
<keyword evidence="8" id="KW-1185">Reference proteome</keyword>
<evidence type="ECO:0000313" key="7">
    <source>
        <dbReference type="EMBL" id="MFC4070631.1"/>
    </source>
</evidence>
<dbReference type="InterPro" id="IPR006311">
    <property type="entry name" value="TAT_signal"/>
</dbReference>
<comment type="caution">
    <text evidence="7">The sequence shown here is derived from an EMBL/GenBank/DDBJ whole genome shotgun (WGS) entry which is preliminary data.</text>
</comment>
<evidence type="ECO:0000259" key="6">
    <source>
        <dbReference type="PROSITE" id="PS50983"/>
    </source>
</evidence>
<dbReference type="PROSITE" id="PS51257">
    <property type="entry name" value="PROKAR_LIPOPROTEIN"/>
    <property type="match status" value="1"/>
</dbReference>
<sequence length="341" mass="35135">MSFVLRPGRRAFVAGIALAAGLSLLSGCSSDSGDKAEPTGSTAAAAVAYPVTLTHKLGTATIEKAPQRIVALSDADLDALLLLGVQPVGISESAGEGGVTPWAKPLLTGSPTVLTAGDTGFDVEKIAALAPDLILAGGDYYIADEYEKLSKLAPTTAYETTGAFEDPWQGTVRQVAKAVGKSTEADKLIADVEAKVAAAKTAHPELAGKNFTLAQMWEAGSIGVLRSDKDAGVKMLNDFGLQLAPGVASLEGDEFAVQLSLEKVAVLDSDVTAIYYADPALQPTLEGNSLFKGLNSVKKGSYVALTAPQFSALRTPTPLSAQYVIENVVPVISDAAKKSAA</sequence>
<evidence type="ECO:0000256" key="2">
    <source>
        <dbReference type="ARBA" id="ARBA00008814"/>
    </source>
</evidence>
<dbReference type="PROSITE" id="PS51318">
    <property type="entry name" value="TAT"/>
    <property type="match status" value="1"/>
</dbReference>
<accession>A0ABV8J504</accession>
<dbReference type="PROSITE" id="PS50983">
    <property type="entry name" value="FE_B12_PBP"/>
    <property type="match status" value="1"/>
</dbReference>
<dbReference type="Pfam" id="PF01497">
    <property type="entry name" value="Peripla_BP_2"/>
    <property type="match status" value="1"/>
</dbReference>
<organism evidence="7 8">
    <name type="scientific">Actinoplanes subglobosus</name>
    <dbReference type="NCBI Taxonomy" id="1547892"/>
    <lineage>
        <taxon>Bacteria</taxon>
        <taxon>Bacillati</taxon>
        <taxon>Actinomycetota</taxon>
        <taxon>Actinomycetes</taxon>
        <taxon>Micromonosporales</taxon>
        <taxon>Micromonosporaceae</taxon>
        <taxon>Actinoplanes</taxon>
    </lineage>
</organism>
<feature type="chain" id="PRO_5046595313" evidence="5">
    <location>
        <begin position="20"/>
        <end position="341"/>
    </location>
</feature>
<dbReference type="Gene3D" id="3.40.50.1980">
    <property type="entry name" value="Nitrogenase molybdenum iron protein domain"/>
    <property type="match status" value="2"/>
</dbReference>
<protein>
    <submittedName>
        <fullName evidence="7">ABC transporter substrate-binding protein</fullName>
    </submittedName>
</protein>
<comment type="subcellular location">
    <subcellularLocation>
        <location evidence="1">Cell envelope</location>
    </subcellularLocation>
</comment>
<evidence type="ECO:0000313" key="8">
    <source>
        <dbReference type="Proteomes" id="UP001595867"/>
    </source>
</evidence>
<dbReference type="Proteomes" id="UP001595867">
    <property type="component" value="Unassembled WGS sequence"/>
</dbReference>
<dbReference type="EMBL" id="JBHSBL010000024">
    <property type="protein sequence ID" value="MFC4070631.1"/>
    <property type="molecule type" value="Genomic_DNA"/>
</dbReference>
<evidence type="ECO:0000256" key="3">
    <source>
        <dbReference type="ARBA" id="ARBA00022448"/>
    </source>
</evidence>
<dbReference type="PANTHER" id="PTHR30532">
    <property type="entry name" value="IRON III DICITRATE-BINDING PERIPLASMIC PROTEIN"/>
    <property type="match status" value="1"/>
</dbReference>
<keyword evidence="3" id="KW-0813">Transport</keyword>
<feature type="domain" description="Fe/B12 periplasmic-binding" evidence="6">
    <location>
        <begin position="68"/>
        <end position="336"/>
    </location>
</feature>
<reference evidence="8" key="1">
    <citation type="journal article" date="2019" name="Int. J. Syst. Evol. Microbiol.">
        <title>The Global Catalogue of Microorganisms (GCM) 10K type strain sequencing project: providing services to taxonomists for standard genome sequencing and annotation.</title>
        <authorList>
            <consortium name="The Broad Institute Genomics Platform"/>
            <consortium name="The Broad Institute Genome Sequencing Center for Infectious Disease"/>
            <person name="Wu L."/>
            <person name="Ma J."/>
        </authorList>
    </citation>
    <scope>NUCLEOTIDE SEQUENCE [LARGE SCALE GENOMIC DNA]</scope>
    <source>
        <strain evidence="8">TBRC 5832</strain>
    </source>
</reference>
<evidence type="ECO:0000256" key="5">
    <source>
        <dbReference type="SAM" id="SignalP"/>
    </source>
</evidence>
<comment type="similarity">
    <text evidence="2">Belongs to the bacterial solute-binding protein 8 family.</text>
</comment>
<dbReference type="PANTHER" id="PTHR30532:SF24">
    <property type="entry name" value="FERRIC ENTEROBACTIN-BINDING PERIPLASMIC PROTEIN FEPB"/>
    <property type="match status" value="1"/>
</dbReference>
<name>A0ABV8J504_9ACTN</name>
<evidence type="ECO:0000256" key="1">
    <source>
        <dbReference type="ARBA" id="ARBA00004196"/>
    </source>
</evidence>